<dbReference type="STRING" id="161895.CPHO_10335"/>
<accession>A0A1L7D6L1</accession>
<organism evidence="1 2">
    <name type="scientific">Corynebacterium phocae</name>
    <dbReference type="NCBI Taxonomy" id="161895"/>
    <lineage>
        <taxon>Bacteria</taxon>
        <taxon>Bacillati</taxon>
        <taxon>Actinomycetota</taxon>
        <taxon>Actinomycetes</taxon>
        <taxon>Mycobacteriales</taxon>
        <taxon>Corynebacteriaceae</taxon>
        <taxon>Corynebacterium</taxon>
    </lineage>
</organism>
<gene>
    <name evidence="1" type="ORF">CPHO_10335</name>
</gene>
<dbReference type="KEGG" id="cpho:CPHO_10335"/>
<name>A0A1L7D6L1_9CORY</name>
<sequence length="77" mass="7924">MRIFFQAGTPSCVGIRTEVAETATTVNIKLFTGALPGTDGPCTREAALASAVVTLDNPVGARVITGRDLMGSLQLSS</sequence>
<reference evidence="1 2" key="1">
    <citation type="submission" date="2014-08" db="EMBL/GenBank/DDBJ databases">
        <title>Complete genome sequence of Corynebacterium phocae M408/89/1(T)(=DSM 44612(T)), isolated from the common seal (Phoca vitulina).</title>
        <authorList>
            <person name="Ruckert C."/>
            <person name="Albersmeier A."/>
            <person name="Winkler A."/>
            <person name="Kalinowski J."/>
        </authorList>
    </citation>
    <scope>NUCLEOTIDE SEQUENCE [LARGE SCALE GENOMIC DNA]</scope>
    <source>
        <strain evidence="1 2">M408/89/1</strain>
    </source>
</reference>
<dbReference type="EMBL" id="CP009249">
    <property type="protein sequence ID" value="APT93789.1"/>
    <property type="molecule type" value="Genomic_DNA"/>
</dbReference>
<protein>
    <submittedName>
        <fullName evidence="1">Uncharacterized protein</fullName>
    </submittedName>
</protein>
<evidence type="ECO:0000313" key="1">
    <source>
        <dbReference type="EMBL" id="APT93789.1"/>
    </source>
</evidence>
<dbReference type="AlphaFoldDB" id="A0A1L7D6L1"/>
<evidence type="ECO:0000313" key="2">
    <source>
        <dbReference type="Proteomes" id="UP000185491"/>
    </source>
</evidence>
<dbReference type="Proteomes" id="UP000185491">
    <property type="component" value="Chromosome"/>
</dbReference>
<proteinExistence type="predicted"/>
<keyword evidence="2" id="KW-1185">Reference proteome</keyword>